<reference evidence="2 3" key="1">
    <citation type="submission" date="2005-09" db="EMBL/GenBank/DDBJ databases">
        <authorList>
            <person name="Mural R.J."/>
            <person name="Li P.W."/>
            <person name="Adams M.D."/>
            <person name="Amanatides P.G."/>
            <person name="Baden-Tillson H."/>
            <person name="Barnstead M."/>
            <person name="Chin S.H."/>
            <person name="Dew I."/>
            <person name="Evans C.A."/>
            <person name="Ferriera S."/>
            <person name="Flanigan M."/>
            <person name="Fosler C."/>
            <person name="Glodek A."/>
            <person name="Gu Z."/>
            <person name="Holt R.A."/>
            <person name="Jennings D."/>
            <person name="Kraft C.L."/>
            <person name="Lu F."/>
            <person name="Nguyen T."/>
            <person name="Nusskern D.R."/>
            <person name="Pfannkoch C.M."/>
            <person name="Sitter C."/>
            <person name="Sutton G.G."/>
            <person name="Venter J.C."/>
            <person name="Wang Z."/>
            <person name="Woodage T."/>
            <person name="Zheng X.H."/>
            <person name="Zhong F."/>
        </authorList>
    </citation>
    <scope>NUCLEOTIDE SEQUENCE [LARGE SCALE GENOMIC DNA]</scope>
    <source>
        <strain>BN</strain>
        <strain evidence="3">Sprague-Dawley</strain>
    </source>
</reference>
<accession>A6HTE6</accession>
<organism evidence="2 3">
    <name type="scientific">Rattus norvegicus</name>
    <name type="common">Rat</name>
    <dbReference type="NCBI Taxonomy" id="10116"/>
    <lineage>
        <taxon>Eukaryota</taxon>
        <taxon>Metazoa</taxon>
        <taxon>Chordata</taxon>
        <taxon>Craniata</taxon>
        <taxon>Vertebrata</taxon>
        <taxon>Euteleostomi</taxon>
        <taxon>Mammalia</taxon>
        <taxon>Eutheria</taxon>
        <taxon>Euarchontoglires</taxon>
        <taxon>Glires</taxon>
        <taxon>Rodentia</taxon>
        <taxon>Myomorpha</taxon>
        <taxon>Muroidea</taxon>
        <taxon>Muridae</taxon>
        <taxon>Murinae</taxon>
        <taxon>Rattus</taxon>
    </lineage>
</organism>
<proteinExistence type="predicted"/>
<evidence type="ECO:0000313" key="3">
    <source>
        <dbReference type="Proteomes" id="UP000234681"/>
    </source>
</evidence>
<protein>
    <submittedName>
        <fullName evidence="2">RCG60244</fullName>
    </submittedName>
</protein>
<feature type="compositionally biased region" description="Polar residues" evidence="1">
    <location>
        <begin position="7"/>
        <end position="21"/>
    </location>
</feature>
<sequence>MTPVLARSSSEKNMPLASKNTSCVDNYEEKWRVSAGRNRLLSSVHG</sequence>
<evidence type="ECO:0000256" key="1">
    <source>
        <dbReference type="SAM" id="MobiDB-lite"/>
    </source>
</evidence>
<name>A6HTE6_RAT</name>
<dbReference type="EMBL" id="CH473950">
    <property type="protein sequence ID" value="EDM15576.1"/>
    <property type="molecule type" value="Genomic_DNA"/>
</dbReference>
<dbReference type="Proteomes" id="UP000234681">
    <property type="component" value="Chromosome 7"/>
</dbReference>
<feature type="region of interest" description="Disordered" evidence="1">
    <location>
        <begin position="1"/>
        <end position="21"/>
    </location>
</feature>
<gene>
    <name evidence="2" type="ORF">rCG_60244</name>
</gene>
<evidence type="ECO:0000313" key="2">
    <source>
        <dbReference type="EMBL" id="EDM15576.1"/>
    </source>
</evidence>
<dbReference type="AlphaFoldDB" id="A6HTE6"/>